<reference evidence="2" key="2">
    <citation type="submission" date="2023-06" db="EMBL/GenBank/DDBJ databases">
        <authorList>
            <consortium name="Lawrence Berkeley National Laboratory"/>
            <person name="Mondo S.J."/>
            <person name="Hensen N."/>
            <person name="Bonometti L."/>
            <person name="Westerberg I."/>
            <person name="Brannstrom I.O."/>
            <person name="Guillou S."/>
            <person name="Cros-Aarteil S."/>
            <person name="Calhoun S."/>
            <person name="Haridas S."/>
            <person name="Kuo A."/>
            <person name="Pangilinan J."/>
            <person name="Riley R."/>
            <person name="Labutti K."/>
            <person name="Andreopoulos B."/>
            <person name="Lipzen A."/>
            <person name="Chen C."/>
            <person name="Yanf M."/>
            <person name="Daum C."/>
            <person name="Ng V."/>
            <person name="Clum A."/>
            <person name="Steindorff A."/>
            <person name="Ohm R."/>
            <person name="Martin F."/>
            <person name="Silar P."/>
            <person name="Natvig D."/>
            <person name="Lalanne C."/>
            <person name="Gautier V."/>
            <person name="Ament-Velasquez S.L."/>
            <person name="Kruys A."/>
            <person name="Hutchinson M.I."/>
            <person name="Powell A.J."/>
            <person name="Barry K."/>
            <person name="Miller A.N."/>
            <person name="Grigoriev I.V."/>
            <person name="Debuchy R."/>
            <person name="Gladieux P."/>
            <person name="Thoren M.H."/>
            <person name="Johannesson H."/>
        </authorList>
    </citation>
    <scope>NUCLEOTIDE SEQUENCE</scope>
    <source>
        <strain evidence="2">CBS 626.80</strain>
    </source>
</reference>
<protein>
    <submittedName>
        <fullName evidence="2">Uncharacterized protein</fullName>
    </submittedName>
</protein>
<keyword evidence="3" id="KW-1185">Reference proteome</keyword>
<evidence type="ECO:0000313" key="3">
    <source>
        <dbReference type="Proteomes" id="UP001303222"/>
    </source>
</evidence>
<gene>
    <name evidence="2" type="ORF">QBC32DRAFT_315382</name>
</gene>
<feature type="compositionally biased region" description="Polar residues" evidence="1">
    <location>
        <begin position="57"/>
        <end position="68"/>
    </location>
</feature>
<dbReference type="EMBL" id="MU859162">
    <property type="protein sequence ID" value="KAK3950916.1"/>
    <property type="molecule type" value="Genomic_DNA"/>
</dbReference>
<reference evidence="2" key="1">
    <citation type="journal article" date="2023" name="Mol. Phylogenet. Evol.">
        <title>Genome-scale phylogeny and comparative genomics of the fungal order Sordariales.</title>
        <authorList>
            <person name="Hensen N."/>
            <person name="Bonometti L."/>
            <person name="Westerberg I."/>
            <person name="Brannstrom I.O."/>
            <person name="Guillou S."/>
            <person name="Cros-Aarteil S."/>
            <person name="Calhoun S."/>
            <person name="Haridas S."/>
            <person name="Kuo A."/>
            <person name="Mondo S."/>
            <person name="Pangilinan J."/>
            <person name="Riley R."/>
            <person name="LaButti K."/>
            <person name="Andreopoulos B."/>
            <person name="Lipzen A."/>
            <person name="Chen C."/>
            <person name="Yan M."/>
            <person name="Daum C."/>
            <person name="Ng V."/>
            <person name="Clum A."/>
            <person name="Steindorff A."/>
            <person name="Ohm R.A."/>
            <person name="Martin F."/>
            <person name="Silar P."/>
            <person name="Natvig D.O."/>
            <person name="Lalanne C."/>
            <person name="Gautier V."/>
            <person name="Ament-Velasquez S.L."/>
            <person name="Kruys A."/>
            <person name="Hutchinson M.I."/>
            <person name="Powell A.J."/>
            <person name="Barry K."/>
            <person name="Miller A.N."/>
            <person name="Grigoriev I.V."/>
            <person name="Debuchy R."/>
            <person name="Gladieux P."/>
            <person name="Hiltunen Thoren M."/>
            <person name="Johannesson H."/>
        </authorList>
    </citation>
    <scope>NUCLEOTIDE SEQUENCE</scope>
    <source>
        <strain evidence="2">CBS 626.80</strain>
    </source>
</reference>
<accession>A0AAN6SFB9</accession>
<feature type="region of interest" description="Disordered" evidence="1">
    <location>
        <begin position="124"/>
        <end position="147"/>
    </location>
</feature>
<dbReference type="AlphaFoldDB" id="A0AAN6SFB9"/>
<name>A0AAN6SFB9_9PEZI</name>
<evidence type="ECO:0000256" key="1">
    <source>
        <dbReference type="SAM" id="MobiDB-lite"/>
    </source>
</evidence>
<sequence>MAPGSRRSARSSTPIPMPVIAEDENSSDPTRAGATTPTPTVPPRSPHRRPSTISSSHMGFSTNSSSLYPPSARPVLSRSSSVPQYVPKRVPGIRAIGGEVGSVRSIPLNSNGSERWVIPTVTDREQEGKGTDAGGSVRPAKGIGKTNQSTSAASFRWIIRPVTTYSYVISSSDDPFSPTGTLKDVNLTMIDANQASERLTFSFTMAKAVVPDVTVIRGSSNSSVSWTAVFDSISHDDDERLLHSLSSASASRPASDGGEKKARRRWLRMKREDNNAISRETPTPTPEPAIRWYNQTIVRAMIWARMRASYPANIGDVSTPLINATNVFAPWPFAVELTLEQSYEENERGNGKKAPDCKDTAGNPVVFNNKLKELVGKRDTNVVDEADICRCSYTNYGLDIIASSNSSRSGSP</sequence>
<evidence type="ECO:0000313" key="2">
    <source>
        <dbReference type="EMBL" id="KAK3950916.1"/>
    </source>
</evidence>
<comment type="caution">
    <text evidence="2">The sequence shown here is derived from an EMBL/GenBank/DDBJ whole genome shotgun (WGS) entry which is preliminary data.</text>
</comment>
<feature type="compositionally biased region" description="Low complexity" evidence="1">
    <location>
        <begin position="29"/>
        <end position="38"/>
    </location>
</feature>
<dbReference type="Proteomes" id="UP001303222">
    <property type="component" value="Unassembled WGS sequence"/>
</dbReference>
<proteinExistence type="predicted"/>
<organism evidence="2 3">
    <name type="scientific">Pseudoneurospora amorphoporcata</name>
    <dbReference type="NCBI Taxonomy" id="241081"/>
    <lineage>
        <taxon>Eukaryota</taxon>
        <taxon>Fungi</taxon>
        <taxon>Dikarya</taxon>
        <taxon>Ascomycota</taxon>
        <taxon>Pezizomycotina</taxon>
        <taxon>Sordariomycetes</taxon>
        <taxon>Sordariomycetidae</taxon>
        <taxon>Sordariales</taxon>
        <taxon>Sordariaceae</taxon>
        <taxon>Pseudoneurospora</taxon>
    </lineage>
</organism>
<feature type="region of interest" description="Disordered" evidence="1">
    <location>
        <begin position="1"/>
        <end position="82"/>
    </location>
</feature>